<name>A0ACC0JN91_CHOFU</name>
<organism evidence="1 2">
    <name type="scientific">Choristoneura fumiferana</name>
    <name type="common">Spruce budworm moth</name>
    <name type="synonym">Archips fumiferana</name>
    <dbReference type="NCBI Taxonomy" id="7141"/>
    <lineage>
        <taxon>Eukaryota</taxon>
        <taxon>Metazoa</taxon>
        <taxon>Ecdysozoa</taxon>
        <taxon>Arthropoda</taxon>
        <taxon>Hexapoda</taxon>
        <taxon>Insecta</taxon>
        <taxon>Pterygota</taxon>
        <taxon>Neoptera</taxon>
        <taxon>Endopterygota</taxon>
        <taxon>Lepidoptera</taxon>
        <taxon>Glossata</taxon>
        <taxon>Ditrysia</taxon>
        <taxon>Tortricoidea</taxon>
        <taxon>Tortricidae</taxon>
        <taxon>Tortricinae</taxon>
        <taxon>Choristoneura</taxon>
    </lineage>
</organism>
<protein>
    <submittedName>
        <fullName evidence="1">Uncharacterized protein</fullName>
    </submittedName>
</protein>
<evidence type="ECO:0000313" key="2">
    <source>
        <dbReference type="Proteomes" id="UP001064048"/>
    </source>
</evidence>
<accession>A0ACC0JN91</accession>
<evidence type="ECO:0000313" key="1">
    <source>
        <dbReference type="EMBL" id="KAI8425552.1"/>
    </source>
</evidence>
<keyword evidence="2" id="KW-1185">Reference proteome</keyword>
<proteinExistence type="predicted"/>
<reference evidence="1 2" key="1">
    <citation type="journal article" date="2022" name="Genome Biol. Evol.">
        <title>The Spruce Budworm Genome: Reconstructing the Evolutionary History of Antifreeze Proteins.</title>
        <authorList>
            <person name="Beliveau C."/>
            <person name="Gagne P."/>
            <person name="Picq S."/>
            <person name="Vernygora O."/>
            <person name="Keeling C.I."/>
            <person name="Pinkney K."/>
            <person name="Doucet D."/>
            <person name="Wen F."/>
            <person name="Johnston J.S."/>
            <person name="Maaroufi H."/>
            <person name="Boyle B."/>
            <person name="Laroche J."/>
            <person name="Dewar K."/>
            <person name="Juretic N."/>
            <person name="Blackburn G."/>
            <person name="Nisole A."/>
            <person name="Brunet B."/>
            <person name="Brandao M."/>
            <person name="Lumley L."/>
            <person name="Duan J."/>
            <person name="Quan G."/>
            <person name="Lucarotti C.J."/>
            <person name="Roe A.D."/>
            <person name="Sperling F.A.H."/>
            <person name="Levesque R.C."/>
            <person name="Cusson M."/>
        </authorList>
    </citation>
    <scope>NUCLEOTIDE SEQUENCE [LARGE SCALE GENOMIC DNA]</scope>
    <source>
        <strain evidence="1">Glfc:IPQL:Cfum</strain>
    </source>
</reference>
<dbReference type="EMBL" id="CM046119">
    <property type="protein sequence ID" value="KAI8425552.1"/>
    <property type="molecule type" value="Genomic_DNA"/>
</dbReference>
<sequence length="116" mass="12701">MEKRVIDGQQTSFKEENTIAVSSRPPAQQGRGCCDGVVAPFSGFIRRPQIWPGRWGVWPYGLTDGVSSGGAPSRESSSAGWPLCAYRSANRLRMIETGSHSVDSRHLPTRVIKTKV</sequence>
<gene>
    <name evidence="1" type="ORF">MSG28_011377</name>
</gene>
<dbReference type="Proteomes" id="UP001064048">
    <property type="component" value="Chromosome 19"/>
</dbReference>
<comment type="caution">
    <text evidence="1">The sequence shown here is derived from an EMBL/GenBank/DDBJ whole genome shotgun (WGS) entry which is preliminary data.</text>
</comment>